<dbReference type="AlphaFoldDB" id="F3YWV0"/>
<dbReference type="PIRSF" id="PIRSF004976">
    <property type="entry name" value="ATPase_YdaO"/>
    <property type="match status" value="1"/>
</dbReference>
<evidence type="ECO:0000313" key="7">
    <source>
        <dbReference type="Proteomes" id="UP000007844"/>
    </source>
</evidence>
<dbReference type="PANTHER" id="PTHR11807">
    <property type="entry name" value="ATPASES OF THE PP SUPERFAMILY-RELATED"/>
    <property type="match status" value="1"/>
</dbReference>
<dbReference type="GO" id="GO:0002143">
    <property type="term" value="P:tRNA wobble position uridine thiolation"/>
    <property type="evidence" value="ECO:0007669"/>
    <property type="project" value="TreeGrafter"/>
</dbReference>
<sequence length="311" mass="34786">MKCRRCRQEAEVALPSHTTGFCRECFFLYFRRQIERAIKKHGMFGPQDKILVALSGGKDSLALMYELADQGYDVTGLHVYLGIGRSSEQARHLVESFCAKHGFKLMIADMPAEGLAIPEVKECISRPICSVCGKIKRHYFNRIALEHGFTALATGHNLDDEVARLFANTLRWDAAYLSDQGPTLSEDSGFARKVKPLYRLTEFETAAYSFLRGIDYGVDPCPYSSGASFTSHKALWETLEEKSPGSKIHFYDGFLKSGRKAFQSLERESGVELSPCGECGSPTSGEICGVCLVRRRVQARRQNQSETEIEP</sequence>
<feature type="binding site" evidence="3">
    <location>
        <position position="155"/>
    </location>
    <ligand>
        <name>ATP</name>
        <dbReference type="ChEBI" id="CHEBI:30616"/>
    </ligand>
</feature>
<feature type="binding site" evidence="3">
    <location>
        <position position="59"/>
    </location>
    <ligand>
        <name>ATP</name>
        <dbReference type="ChEBI" id="CHEBI:30616"/>
    </ligand>
</feature>
<feature type="binding site" evidence="2">
    <location>
        <position position="25"/>
    </location>
    <ligand>
        <name>Zn(2+)</name>
        <dbReference type="ChEBI" id="CHEBI:29105"/>
        <label>1</label>
    </ligand>
</feature>
<dbReference type="STRING" id="690850.Desaf_3387"/>
<accession>F3YWV0</accession>
<dbReference type="InterPro" id="IPR035107">
    <property type="entry name" value="tRNA_thiolation_TtcA_Ctu1"/>
</dbReference>
<dbReference type="Gene3D" id="3.40.50.620">
    <property type="entry name" value="HUPs"/>
    <property type="match status" value="1"/>
</dbReference>
<feature type="domain" description="2-thiouridine synthetase TtuA-like N-terminal LIM" evidence="5">
    <location>
        <begin position="2"/>
        <end position="26"/>
    </location>
</feature>
<dbReference type="SUPFAM" id="SSF52402">
    <property type="entry name" value="Adenine nucleotide alpha hydrolases-like"/>
    <property type="match status" value="1"/>
</dbReference>
<feature type="binding site" evidence="3">
    <location>
        <position position="79"/>
    </location>
    <ligand>
        <name>ATP</name>
        <dbReference type="ChEBI" id="CHEBI:30616"/>
    </ligand>
</feature>
<protein>
    <submittedName>
        <fullName evidence="6">PP-loop domain protein</fullName>
    </submittedName>
</protein>
<dbReference type="GO" id="GO:0000049">
    <property type="term" value="F:tRNA binding"/>
    <property type="evidence" value="ECO:0007669"/>
    <property type="project" value="TreeGrafter"/>
</dbReference>
<feature type="binding site" evidence="3">
    <location>
        <position position="160"/>
    </location>
    <ligand>
        <name>ATP</name>
        <dbReference type="ChEBI" id="CHEBI:30616"/>
    </ligand>
</feature>
<gene>
    <name evidence="6" type="ORF">Desaf_3387</name>
</gene>
<keyword evidence="2" id="KW-0862">Zinc</keyword>
<feature type="binding site" evidence="2">
    <location>
        <position position="288"/>
    </location>
    <ligand>
        <name>Zn(2+)</name>
        <dbReference type="ChEBI" id="CHEBI:29105"/>
        <label>2</label>
    </ligand>
</feature>
<keyword evidence="3" id="KW-0547">Nucleotide-binding</keyword>
<dbReference type="EMBL" id="CP003221">
    <property type="protein sequence ID" value="EGJ51674.1"/>
    <property type="molecule type" value="Genomic_DNA"/>
</dbReference>
<feature type="domain" description="tRNA(Ile)-lysidine/2-thiocytidine synthase N-terminal" evidence="4">
    <location>
        <begin position="49"/>
        <end position="220"/>
    </location>
</feature>
<feature type="binding site" evidence="2">
    <location>
        <position position="3"/>
    </location>
    <ligand>
        <name>Zn(2+)</name>
        <dbReference type="ChEBI" id="CHEBI:29105"/>
        <label>1</label>
    </ligand>
</feature>
<evidence type="ECO:0000256" key="3">
    <source>
        <dbReference type="PIRSR" id="PIRSR004976-51"/>
    </source>
</evidence>
<keyword evidence="2" id="KW-0479">Metal-binding</keyword>
<evidence type="ECO:0000256" key="1">
    <source>
        <dbReference type="ARBA" id="ARBA00022679"/>
    </source>
</evidence>
<dbReference type="Proteomes" id="UP000007844">
    <property type="component" value="Chromosome"/>
</dbReference>
<feature type="binding site" evidence="3">
    <location>
        <begin position="53"/>
        <end position="55"/>
    </location>
    <ligand>
        <name>ATP</name>
        <dbReference type="ChEBI" id="CHEBI:30616"/>
    </ligand>
</feature>
<evidence type="ECO:0000259" key="4">
    <source>
        <dbReference type="Pfam" id="PF01171"/>
    </source>
</evidence>
<dbReference type="Pfam" id="PF01171">
    <property type="entry name" value="ATP_bind_3"/>
    <property type="match status" value="1"/>
</dbReference>
<feature type="binding site" evidence="2">
    <location>
        <position position="276"/>
    </location>
    <ligand>
        <name>Zn(2+)</name>
        <dbReference type="ChEBI" id="CHEBI:29105"/>
        <label>2</label>
    </ligand>
</feature>
<dbReference type="InterPro" id="IPR011063">
    <property type="entry name" value="TilS/TtcA_N"/>
</dbReference>
<dbReference type="GO" id="GO:0046872">
    <property type="term" value="F:metal ion binding"/>
    <property type="evidence" value="ECO:0007669"/>
    <property type="project" value="UniProtKB-KW"/>
</dbReference>
<keyword evidence="7" id="KW-1185">Reference proteome</keyword>
<dbReference type="PANTHER" id="PTHR11807:SF27">
    <property type="entry name" value="TRNA-5-METHYLURIDINE(54) 2-SULFURTRANSFERASE"/>
    <property type="match status" value="1"/>
</dbReference>
<dbReference type="RefSeq" id="WP_014261294.1">
    <property type="nucleotide sequence ID" value="NC_016629.1"/>
</dbReference>
<dbReference type="eggNOG" id="COG0037">
    <property type="taxonomic scope" value="Bacteria"/>
</dbReference>
<name>F3YWV0_DESAF</name>
<dbReference type="GO" id="GO:0002144">
    <property type="term" value="C:cytosolic tRNA wobble base thiouridylase complex"/>
    <property type="evidence" value="ECO:0007669"/>
    <property type="project" value="TreeGrafter"/>
</dbReference>
<evidence type="ECO:0000256" key="2">
    <source>
        <dbReference type="PIRSR" id="PIRSR004976-50"/>
    </source>
</evidence>
<evidence type="ECO:0000313" key="6">
    <source>
        <dbReference type="EMBL" id="EGJ51674.1"/>
    </source>
</evidence>
<feature type="binding site" evidence="2">
    <location>
        <position position="22"/>
    </location>
    <ligand>
        <name>Zn(2+)</name>
        <dbReference type="ChEBI" id="CHEBI:29105"/>
        <label>1</label>
    </ligand>
</feature>
<organism evidence="6 7">
    <name type="scientific">Desulfocurvibacter africanus subsp. africanus str. Walvis Bay</name>
    <dbReference type="NCBI Taxonomy" id="690850"/>
    <lineage>
        <taxon>Bacteria</taxon>
        <taxon>Pseudomonadati</taxon>
        <taxon>Thermodesulfobacteriota</taxon>
        <taxon>Desulfovibrionia</taxon>
        <taxon>Desulfovibrionales</taxon>
        <taxon>Desulfovibrionaceae</taxon>
        <taxon>Desulfocurvibacter</taxon>
    </lineage>
</organism>
<dbReference type="HOGENOM" id="CLU_026481_1_1_7"/>
<dbReference type="GO" id="GO:0005524">
    <property type="term" value="F:ATP binding"/>
    <property type="evidence" value="ECO:0007669"/>
    <property type="project" value="UniProtKB-KW"/>
</dbReference>
<feature type="binding site" evidence="2">
    <location>
        <position position="279"/>
    </location>
    <ligand>
        <name>Zn(2+)</name>
        <dbReference type="ChEBI" id="CHEBI:29105"/>
        <label>2</label>
    </ligand>
</feature>
<dbReference type="Pfam" id="PF22082">
    <property type="entry name" value="TtuA_LIM_N"/>
    <property type="match status" value="1"/>
</dbReference>
<keyword evidence="1" id="KW-0808">Transferase</keyword>
<evidence type="ECO:0000259" key="5">
    <source>
        <dbReference type="Pfam" id="PF22082"/>
    </source>
</evidence>
<dbReference type="KEGG" id="daf:Desaf_3387"/>
<feature type="binding site" evidence="2">
    <location>
        <position position="6"/>
    </location>
    <ligand>
        <name>Zn(2+)</name>
        <dbReference type="ChEBI" id="CHEBI:29105"/>
        <label>1</label>
    </ligand>
</feature>
<reference evidence="6 7" key="1">
    <citation type="journal article" date="2011" name="J. Bacteriol.">
        <title>Genome sequence of the mercury-methylating and pleomorphic Desulfovibrio africanus Strain Walvis Bay.</title>
        <authorList>
            <person name="Brown S.D."/>
            <person name="Wall J.D."/>
            <person name="Kucken A.M."/>
            <person name="Gilmour C.C."/>
            <person name="Podar M."/>
            <person name="Brandt C.C."/>
            <person name="Teshima H."/>
            <person name="Detter J.C."/>
            <person name="Han C.S."/>
            <person name="Land M.L."/>
            <person name="Lucas S."/>
            <person name="Han J."/>
            <person name="Pennacchio L."/>
            <person name="Nolan M."/>
            <person name="Pitluck S."/>
            <person name="Woyke T."/>
            <person name="Goodwin L."/>
            <person name="Palumbo A.V."/>
            <person name="Elias D.A."/>
        </authorList>
    </citation>
    <scope>NUCLEOTIDE SEQUENCE [LARGE SCALE GENOMIC DNA]</scope>
    <source>
        <strain evidence="6 7">Walvis Bay</strain>
    </source>
</reference>
<feature type="binding site" evidence="2">
    <location>
        <position position="291"/>
    </location>
    <ligand>
        <name>Zn(2+)</name>
        <dbReference type="ChEBI" id="CHEBI:29105"/>
        <label>2</label>
    </ligand>
</feature>
<dbReference type="InterPro" id="IPR014729">
    <property type="entry name" value="Rossmann-like_a/b/a_fold"/>
</dbReference>
<dbReference type="InterPro" id="IPR054306">
    <property type="entry name" value="TtuA-like_LIM_N"/>
</dbReference>
<proteinExistence type="predicted"/>
<keyword evidence="3" id="KW-0067">ATP-binding</keyword>
<dbReference type="GO" id="GO:0016740">
    <property type="term" value="F:transferase activity"/>
    <property type="evidence" value="ECO:0007669"/>
    <property type="project" value="UniProtKB-KW"/>
</dbReference>